<name>A0AAJ7UH67_PETMA</name>
<protein>
    <submittedName>
        <fullName evidence="3">General transcription factor II-I repeat domain-containing protein 2-like isoform X1</fullName>
    </submittedName>
</protein>
<dbReference type="SUPFAM" id="SSF53098">
    <property type="entry name" value="Ribonuclease H-like"/>
    <property type="match status" value="1"/>
</dbReference>
<reference evidence="3" key="1">
    <citation type="submission" date="2025-08" db="UniProtKB">
        <authorList>
            <consortium name="RefSeq"/>
        </authorList>
    </citation>
    <scope>IDENTIFICATION</scope>
    <source>
        <tissue evidence="3">Sperm</tissue>
    </source>
</reference>
<keyword evidence="2" id="KW-1185">Reference proteome</keyword>
<dbReference type="KEGG" id="pmrn:116957230"/>
<evidence type="ECO:0000313" key="2">
    <source>
        <dbReference type="Proteomes" id="UP001318040"/>
    </source>
</evidence>
<dbReference type="PANTHER" id="PTHR45913:SF11">
    <property type="entry name" value="EPM2A-INTERACTING PROTEIN 1"/>
    <property type="match status" value="1"/>
</dbReference>
<dbReference type="GO" id="GO:0045725">
    <property type="term" value="P:positive regulation of glycogen biosynthetic process"/>
    <property type="evidence" value="ECO:0007669"/>
    <property type="project" value="TreeGrafter"/>
</dbReference>
<dbReference type="InterPro" id="IPR040647">
    <property type="entry name" value="SPIN-DOC_Znf-C2H2"/>
</dbReference>
<dbReference type="Pfam" id="PF18658">
    <property type="entry name" value="zf-C2H2_12"/>
    <property type="match status" value="1"/>
</dbReference>
<feature type="domain" description="SPIN-DOC-like zinc-finger" evidence="1">
    <location>
        <begin position="48"/>
        <end position="106"/>
    </location>
</feature>
<accession>A0AAJ7UH67</accession>
<dbReference type="PANTHER" id="PTHR45913">
    <property type="entry name" value="EPM2A-INTERACTING PROTEIN 1"/>
    <property type="match status" value="1"/>
</dbReference>
<dbReference type="InterPro" id="IPR012337">
    <property type="entry name" value="RNaseH-like_sf"/>
</dbReference>
<organism evidence="2 3">
    <name type="scientific">Petromyzon marinus</name>
    <name type="common">Sea lamprey</name>
    <dbReference type="NCBI Taxonomy" id="7757"/>
    <lineage>
        <taxon>Eukaryota</taxon>
        <taxon>Metazoa</taxon>
        <taxon>Chordata</taxon>
        <taxon>Craniata</taxon>
        <taxon>Vertebrata</taxon>
        <taxon>Cyclostomata</taxon>
        <taxon>Hyperoartia</taxon>
        <taxon>Petromyzontiformes</taxon>
        <taxon>Petromyzontidae</taxon>
        <taxon>Petromyzon</taxon>
    </lineage>
</organism>
<sequence length="634" mass="72197">MAGGAVHFGYTDQFYVTLQSYRDHKLRSNSTKMSKKRKVDAEGRQFNERWESKYMFVLNEDKPVCLLCYEAVAVMKEYNLRRHFETKHGAKYANLNHQEKQQKVQELKGSLHSQQNISAKITAKNDAAVKASFVVAEEIARASKCFSEGAFVKQCMLKVCELVCPEQRQAFNNISLSRNTIADRVRELAGNLTTQLAEEAHSYLAFSLAVDESTDNTDTAHLAIFVRGVKADLSVSEELLDVVAMHGTTTGRDIFNAVEESVSKIKLPWEKLVGLTTDGTPAMCEERTGLVGLLKNKMQKPLITYHCIIHQEALCGKILELDNIMATVTKAVNFLRARGLNYRQFQLFLKEVGTEHTVVPYHTEVRWLSRSTVLKRFFDLLEEISLFMQSKGKPLPELSDPNWLCDFAMLCDITEHLAQLNQMLQGRQQVITAMYDAITAFQEKLRLWKSQLEQDSLAHFPICQSISASFPGAFSCARLATKVNRLINEFDRRFSDFKEQHLTFTNFANPFTIDVDSAPHHLQMELIELQCNSSLRAKFQDTAVEDFYRLIPPALMPQLRLQAARVLSMFGSTYLCEQVFSVMNLNKTKHRSRITDDNLHAVLRIATAQDLKPDIDELTSGKRCQLSYKKSNKN</sequence>
<dbReference type="AlphaFoldDB" id="A0AAJ7UH67"/>
<gene>
    <name evidence="3" type="primary">LOC116957230</name>
</gene>
<evidence type="ECO:0000313" key="3">
    <source>
        <dbReference type="RefSeq" id="XP_032835156.1"/>
    </source>
</evidence>
<dbReference type="Proteomes" id="UP001318040">
    <property type="component" value="Chromosome 71"/>
</dbReference>
<proteinExistence type="predicted"/>
<dbReference type="RefSeq" id="XP_032835156.1">
    <property type="nucleotide sequence ID" value="XM_032979265.1"/>
</dbReference>
<evidence type="ECO:0000259" key="1">
    <source>
        <dbReference type="Pfam" id="PF18658"/>
    </source>
</evidence>